<dbReference type="PANTHER" id="PTHR42877:SF5">
    <property type="entry name" value="L-ORNITHINE N(5)-MONOOXYGENASE-RELATED"/>
    <property type="match status" value="1"/>
</dbReference>
<comment type="similarity">
    <text evidence="1">Belongs to the FAD-binding monooxygenase family.</text>
</comment>
<dbReference type="SUPFAM" id="SSF51905">
    <property type="entry name" value="FAD/NAD(P)-binding domain"/>
    <property type="match status" value="2"/>
</dbReference>
<dbReference type="GO" id="GO:0004499">
    <property type="term" value="F:N,N-dimethylaniline monooxygenase activity"/>
    <property type="evidence" value="ECO:0007669"/>
    <property type="project" value="InterPro"/>
</dbReference>
<name>A0A3N4JSJ4_9PEZI</name>
<evidence type="ECO:0000256" key="2">
    <source>
        <dbReference type="ARBA" id="ARBA00022630"/>
    </source>
</evidence>
<keyword evidence="6" id="KW-1185">Reference proteome</keyword>
<evidence type="ECO:0000256" key="3">
    <source>
        <dbReference type="ARBA" id="ARBA00022827"/>
    </source>
</evidence>
<dbReference type="GO" id="GO:0050660">
    <property type="term" value="F:flavin adenine dinucleotide binding"/>
    <property type="evidence" value="ECO:0007669"/>
    <property type="project" value="InterPro"/>
</dbReference>
<evidence type="ECO:0000313" key="5">
    <source>
        <dbReference type="EMBL" id="RPB01313.1"/>
    </source>
</evidence>
<dbReference type="Gene3D" id="3.50.50.60">
    <property type="entry name" value="FAD/NAD(P)-binding domain"/>
    <property type="match status" value="2"/>
</dbReference>
<accession>A0A3N4JSJ4</accession>
<dbReference type="Proteomes" id="UP000276215">
    <property type="component" value="Unassembled WGS sequence"/>
</dbReference>
<sequence length="643" mass="72408">MTSKTSPPPRYNEIVCIGAGLSAIALAAQLHLQYSYTDLHIYERNAGIGGTWWANTYPGAACDIPSALYSFSFAPNPAWSCSFPPQAEIKAYIDSVAAQYGVPERTSLSTAVKSACWDDQRDRWTLSLKDLTTGEEHTHECKILFTAQGLLAEPNIPALPGLENFRGKVFHSAQWNHSTAISGKKVAIIGSGCSATQIIPAIASSVSVVRQFIRNPHWIIPPPVIEYSEFNRWTYRNLPFVYKFHRLLVFAMTEWNFRLFGMSQWSQGEREKVKSEAVGYMKKEAPEKYWQLLRAKDELACKRRILDGNGYFKTLNRGNVHVHKQPAIQIMPGGIKPAGEEQVYEADVIVLATGFQTSGSFFPTMKVRGRDGVSAEKHWEGMGGAGAYNTTAMHGFPNMFMILGPNSATGHTSVIVAIENTVDYTLRVLRPVLTHTATRVEVKASAEIEYVTWIQSELKKTVFSSGCTSWYKSDTWNGMAYPWTQIHFYYSCLFVNWKDWDVTVCPLLLRNECNKVNEEGSIQRRAHCRSRCGGQCQLLPRLCWVLRRGRVGERYCRAVLREVLEADGWRVLQRGRRVLRGRWGPCTVDDGRGGRATDRRQVIVGHYYPTRNASERCEVGEGNAPEKLRGTNIPNPLLCNRVM</sequence>
<dbReference type="STRING" id="1336337.A0A3N4JSJ4"/>
<proteinExistence type="inferred from homology"/>
<gene>
    <name evidence="5" type="ORF">L873DRAFT_1676844</name>
</gene>
<evidence type="ECO:0000313" key="6">
    <source>
        <dbReference type="Proteomes" id="UP000276215"/>
    </source>
</evidence>
<dbReference type="EMBL" id="ML120374">
    <property type="protein sequence ID" value="RPB01313.1"/>
    <property type="molecule type" value="Genomic_DNA"/>
</dbReference>
<evidence type="ECO:0000256" key="4">
    <source>
        <dbReference type="ARBA" id="ARBA00023002"/>
    </source>
</evidence>
<organism evidence="5 6">
    <name type="scientific">Choiromyces venosus 120613-1</name>
    <dbReference type="NCBI Taxonomy" id="1336337"/>
    <lineage>
        <taxon>Eukaryota</taxon>
        <taxon>Fungi</taxon>
        <taxon>Dikarya</taxon>
        <taxon>Ascomycota</taxon>
        <taxon>Pezizomycotina</taxon>
        <taxon>Pezizomycetes</taxon>
        <taxon>Pezizales</taxon>
        <taxon>Tuberaceae</taxon>
        <taxon>Choiromyces</taxon>
    </lineage>
</organism>
<keyword evidence="3" id="KW-0274">FAD</keyword>
<dbReference type="InterPro" id="IPR051209">
    <property type="entry name" value="FAD-bind_Monooxygenase_sf"/>
</dbReference>
<evidence type="ECO:0000256" key="1">
    <source>
        <dbReference type="ARBA" id="ARBA00010139"/>
    </source>
</evidence>
<keyword evidence="4" id="KW-0560">Oxidoreductase</keyword>
<reference evidence="5 6" key="1">
    <citation type="journal article" date="2018" name="Nat. Ecol. Evol.">
        <title>Pezizomycetes genomes reveal the molecular basis of ectomycorrhizal truffle lifestyle.</title>
        <authorList>
            <person name="Murat C."/>
            <person name="Payen T."/>
            <person name="Noel B."/>
            <person name="Kuo A."/>
            <person name="Morin E."/>
            <person name="Chen J."/>
            <person name="Kohler A."/>
            <person name="Krizsan K."/>
            <person name="Balestrini R."/>
            <person name="Da Silva C."/>
            <person name="Montanini B."/>
            <person name="Hainaut M."/>
            <person name="Levati E."/>
            <person name="Barry K.W."/>
            <person name="Belfiori B."/>
            <person name="Cichocki N."/>
            <person name="Clum A."/>
            <person name="Dockter R.B."/>
            <person name="Fauchery L."/>
            <person name="Guy J."/>
            <person name="Iotti M."/>
            <person name="Le Tacon F."/>
            <person name="Lindquist E.A."/>
            <person name="Lipzen A."/>
            <person name="Malagnac F."/>
            <person name="Mello A."/>
            <person name="Molinier V."/>
            <person name="Miyauchi S."/>
            <person name="Poulain J."/>
            <person name="Riccioni C."/>
            <person name="Rubini A."/>
            <person name="Sitrit Y."/>
            <person name="Splivallo R."/>
            <person name="Traeger S."/>
            <person name="Wang M."/>
            <person name="Zifcakova L."/>
            <person name="Wipf D."/>
            <person name="Zambonelli A."/>
            <person name="Paolocci F."/>
            <person name="Nowrousian M."/>
            <person name="Ottonello S."/>
            <person name="Baldrian P."/>
            <person name="Spatafora J.W."/>
            <person name="Henrissat B."/>
            <person name="Nagy L.G."/>
            <person name="Aury J.M."/>
            <person name="Wincker P."/>
            <person name="Grigoriev I.V."/>
            <person name="Bonfante P."/>
            <person name="Martin F.M."/>
        </authorList>
    </citation>
    <scope>NUCLEOTIDE SEQUENCE [LARGE SCALE GENOMIC DNA]</scope>
    <source>
        <strain evidence="5 6">120613-1</strain>
    </source>
</reference>
<dbReference type="AlphaFoldDB" id="A0A3N4JSJ4"/>
<dbReference type="GO" id="GO:0050661">
    <property type="term" value="F:NADP binding"/>
    <property type="evidence" value="ECO:0007669"/>
    <property type="project" value="InterPro"/>
</dbReference>
<dbReference type="PANTHER" id="PTHR42877">
    <property type="entry name" value="L-ORNITHINE N(5)-MONOOXYGENASE-RELATED"/>
    <property type="match status" value="1"/>
</dbReference>
<dbReference type="InterPro" id="IPR036188">
    <property type="entry name" value="FAD/NAD-bd_sf"/>
</dbReference>
<protein>
    <submittedName>
        <fullName evidence="5">FAD/NAD(P)-binding domain-containing protein</fullName>
    </submittedName>
</protein>
<dbReference type="OrthoDB" id="74360at2759"/>
<keyword evidence="2" id="KW-0285">Flavoprotein</keyword>
<dbReference type="InterPro" id="IPR020946">
    <property type="entry name" value="Flavin_mOase-like"/>
</dbReference>
<dbReference type="Pfam" id="PF00743">
    <property type="entry name" value="FMO-like"/>
    <property type="match status" value="1"/>
</dbReference>